<evidence type="ECO:0000256" key="1">
    <source>
        <dbReference type="SAM" id="MobiDB-lite"/>
    </source>
</evidence>
<gene>
    <name evidence="2" type="primary">RTL1</name>
    <name evidence="2" type="ORF">DERF_012945</name>
</gene>
<proteinExistence type="predicted"/>
<reference evidence="2" key="1">
    <citation type="submission" date="2013-05" db="EMBL/GenBank/DDBJ databases">
        <authorList>
            <person name="Yim A.K.Y."/>
            <person name="Chan T.F."/>
            <person name="Ji K.M."/>
            <person name="Liu X.Y."/>
            <person name="Zhou J.W."/>
            <person name="Li R.Q."/>
            <person name="Yang K.Y."/>
            <person name="Li J."/>
            <person name="Li M."/>
            <person name="Law P.T.W."/>
            <person name="Wu Y.L."/>
            <person name="Cai Z.L."/>
            <person name="Qin H."/>
            <person name="Bao Y."/>
            <person name="Leung R.K.K."/>
            <person name="Ng P.K.S."/>
            <person name="Zou J."/>
            <person name="Zhong X.J."/>
            <person name="Ran P.X."/>
            <person name="Zhong N.S."/>
            <person name="Liu Z.G."/>
            <person name="Tsui S.K.W."/>
        </authorList>
    </citation>
    <scope>NUCLEOTIDE SEQUENCE</scope>
    <source>
        <strain evidence="2">Derf</strain>
        <tissue evidence="2">Whole organism</tissue>
    </source>
</reference>
<dbReference type="EMBL" id="ASGP02000006">
    <property type="protein sequence ID" value="KAH9502156.1"/>
    <property type="molecule type" value="Genomic_DNA"/>
</dbReference>
<evidence type="ECO:0000313" key="2">
    <source>
        <dbReference type="EMBL" id="KAH9502156.1"/>
    </source>
</evidence>
<protein>
    <submittedName>
        <fullName evidence="2">Retrotransposon-like protein 1</fullName>
    </submittedName>
</protein>
<organism evidence="2 3">
    <name type="scientific">Dermatophagoides farinae</name>
    <name type="common">American house dust mite</name>
    <dbReference type="NCBI Taxonomy" id="6954"/>
    <lineage>
        <taxon>Eukaryota</taxon>
        <taxon>Metazoa</taxon>
        <taxon>Ecdysozoa</taxon>
        <taxon>Arthropoda</taxon>
        <taxon>Chelicerata</taxon>
        <taxon>Arachnida</taxon>
        <taxon>Acari</taxon>
        <taxon>Acariformes</taxon>
        <taxon>Sarcoptiformes</taxon>
        <taxon>Astigmata</taxon>
        <taxon>Psoroptidia</taxon>
        <taxon>Analgoidea</taxon>
        <taxon>Pyroglyphidae</taxon>
        <taxon>Dermatophagoidinae</taxon>
        <taxon>Dermatophagoides</taxon>
    </lineage>
</organism>
<dbReference type="InterPro" id="IPR036397">
    <property type="entry name" value="RNaseH_sf"/>
</dbReference>
<dbReference type="GO" id="GO:0003676">
    <property type="term" value="F:nucleic acid binding"/>
    <property type="evidence" value="ECO:0007669"/>
    <property type="project" value="InterPro"/>
</dbReference>
<comment type="caution">
    <text evidence="2">The sequence shown here is derived from an EMBL/GenBank/DDBJ whole genome shotgun (WGS) entry which is preliminary data.</text>
</comment>
<name>A0A922L0T2_DERFA</name>
<dbReference type="Proteomes" id="UP000790347">
    <property type="component" value="Unassembled WGS sequence"/>
</dbReference>
<dbReference type="Gene3D" id="3.30.420.10">
    <property type="entry name" value="Ribonuclease H-like superfamily/Ribonuclease H"/>
    <property type="match status" value="1"/>
</dbReference>
<keyword evidence="3" id="KW-1185">Reference proteome</keyword>
<sequence>MEQVVHEYNNSPHEATGFSPAFLLYGILPYEQFKMNNQMTIEEAREIANQHSQEHHHRNEETYNRKFKRPQFQVNDDVLVEIAWHPNNGKLTPVMEAHIKY</sequence>
<accession>A0A922L0T2</accession>
<evidence type="ECO:0000313" key="3">
    <source>
        <dbReference type="Proteomes" id="UP000790347"/>
    </source>
</evidence>
<feature type="region of interest" description="Disordered" evidence="1">
    <location>
        <begin position="48"/>
        <end position="68"/>
    </location>
</feature>
<dbReference type="AlphaFoldDB" id="A0A922L0T2"/>
<reference evidence="2" key="2">
    <citation type="journal article" date="2022" name="Res Sq">
        <title>Comparative Genomics Reveals Insights into the Divergent Evolution of Astigmatic Mites and Household Pest Adaptations.</title>
        <authorList>
            <person name="Xiong Q."/>
            <person name="Wan A.T.-Y."/>
            <person name="Liu X.-Y."/>
            <person name="Fung C.S.-H."/>
            <person name="Xiao X."/>
            <person name="Malainual N."/>
            <person name="Hou J."/>
            <person name="Wang L."/>
            <person name="Wang M."/>
            <person name="Yang K."/>
            <person name="Cui Y."/>
            <person name="Leung E."/>
            <person name="Nong W."/>
            <person name="Shin S.-K."/>
            <person name="Au S."/>
            <person name="Jeong K.Y."/>
            <person name="Chew F.T."/>
            <person name="Hui J."/>
            <person name="Leung T.F."/>
            <person name="Tungtrongchitr A."/>
            <person name="Zhong N."/>
            <person name="Liu Z."/>
            <person name="Tsui S."/>
        </authorList>
    </citation>
    <scope>NUCLEOTIDE SEQUENCE</scope>
    <source>
        <strain evidence="2">Derf</strain>
        <tissue evidence="2">Whole organism</tissue>
    </source>
</reference>